<dbReference type="PANTHER" id="PTHR15180:SF1">
    <property type="entry name" value="GENERAL TRANSCRIPTION FACTOR 3C POLYPEPTIDE 1"/>
    <property type="match status" value="1"/>
</dbReference>
<dbReference type="GO" id="GO:0042791">
    <property type="term" value="P:5S class rRNA transcription by RNA polymerase III"/>
    <property type="evidence" value="ECO:0007669"/>
    <property type="project" value="TreeGrafter"/>
</dbReference>
<dbReference type="AlphaFoldDB" id="A0AA36CNP3"/>
<dbReference type="CDD" id="cd16169">
    <property type="entry name" value="Tau138_eWH"/>
    <property type="match status" value="1"/>
</dbReference>
<evidence type="ECO:0000259" key="2">
    <source>
        <dbReference type="Pfam" id="PF24101"/>
    </source>
</evidence>
<reference evidence="3" key="1">
    <citation type="submission" date="2023-06" db="EMBL/GenBank/DDBJ databases">
        <authorList>
            <person name="Delattre M."/>
        </authorList>
    </citation>
    <scope>NUCLEOTIDE SEQUENCE</scope>
    <source>
        <strain evidence="3">AF72</strain>
    </source>
</reference>
<comment type="caution">
    <text evidence="3">The sequence shown here is derived from an EMBL/GenBank/DDBJ whole genome shotgun (WGS) entry which is preliminary data.</text>
</comment>
<gene>
    <name evidence="3" type="ORF">MSPICULIGERA_LOCUS10845</name>
</gene>
<evidence type="ECO:0000313" key="4">
    <source>
        <dbReference type="Proteomes" id="UP001177023"/>
    </source>
</evidence>
<proteinExistence type="predicted"/>
<dbReference type="Proteomes" id="UP001177023">
    <property type="component" value="Unassembled WGS sequence"/>
</dbReference>
<dbReference type="EMBL" id="CATQJA010002598">
    <property type="protein sequence ID" value="CAJ0572461.1"/>
    <property type="molecule type" value="Genomic_DNA"/>
</dbReference>
<evidence type="ECO:0000256" key="1">
    <source>
        <dbReference type="SAM" id="MobiDB-lite"/>
    </source>
</evidence>
<dbReference type="GO" id="GO:0003677">
    <property type="term" value="F:DNA binding"/>
    <property type="evidence" value="ECO:0007669"/>
    <property type="project" value="InterPro"/>
</dbReference>
<evidence type="ECO:0000313" key="3">
    <source>
        <dbReference type="EMBL" id="CAJ0572461.1"/>
    </source>
</evidence>
<dbReference type="InterPro" id="IPR056467">
    <property type="entry name" value="eWH_GTF3C1"/>
</dbReference>
<dbReference type="InterPro" id="IPR035625">
    <property type="entry name" value="Tfc3-like_eWH"/>
</dbReference>
<protein>
    <recommendedName>
        <fullName evidence="2">GTF3C1 extended winged-helix domain-containing protein</fullName>
    </recommendedName>
</protein>
<keyword evidence="4" id="KW-1185">Reference proteome</keyword>
<name>A0AA36CNP3_9BILA</name>
<dbReference type="Pfam" id="PF24101">
    <property type="entry name" value="WHD_GTF3C1"/>
    <property type="match status" value="1"/>
</dbReference>
<dbReference type="GO" id="GO:0006384">
    <property type="term" value="P:transcription initiation at RNA polymerase III promoter"/>
    <property type="evidence" value="ECO:0007669"/>
    <property type="project" value="InterPro"/>
</dbReference>
<organism evidence="3 4">
    <name type="scientific">Mesorhabditis spiculigera</name>
    <dbReference type="NCBI Taxonomy" id="96644"/>
    <lineage>
        <taxon>Eukaryota</taxon>
        <taxon>Metazoa</taxon>
        <taxon>Ecdysozoa</taxon>
        <taxon>Nematoda</taxon>
        <taxon>Chromadorea</taxon>
        <taxon>Rhabditida</taxon>
        <taxon>Rhabditina</taxon>
        <taxon>Rhabditomorpha</taxon>
        <taxon>Rhabditoidea</taxon>
        <taxon>Rhabditidae</taxon>
        <taxon>Mesorhabditinae</taxon>
        <taxon>Mesorhabditis</taxon>
    </lineage>
</organism>
<dbReference type="GO" id="GO:0000127">
    <property type="term" value="C:transcription factor TFIIIC complex"/>
    <property type="evidence" value="ECO:0007669"/>
    <property type="project" value="InterPro"/>
</dbReference>
<feature type="non-terminal residue" evidence="3">
    <location>
        <position position="1"/>
    </location>
</feature>
<dbReference type="InterPro" id="IPR044210">
    <property type="entry name" value="Tfc3-like"/>
</dbReference>
<sequence>MEAGTSKAPPKKRSRKSKEGLVPPSPVPESPQVRDDDHEFDAEAAMDFTLPKAELDNTIQDQEGPSQQASKKGIYNDGYYYGWTPEWHPEFMYRIPGDVALSSIKKGGSEGRGRNEIGKFLGMDTSTKPGNRRVSSYILAAQKEHPEHVGQYQKMEGKIRMIKYFWKQSSEPESFKKLFRQFEALTGRECPFTMGQILKFPGTGFSTLRISDVSLRRLNDILEMIRDEVVLVPLHKVIKIIHQKETNLGYQFQIDKKSMMKCLLALQKEGFLRVFDCSVMYENVDTKIQLIAQPHITSPGCPEVVEAIQKTIDHYHAEGRVFPHGQFRNLRV</sequence>
<accession>A0AA36CNP3</accession>
<feature type="region of interest" description="Disordered" evidence="1">
    <location>
        <begin position="1"/>
        <end position="46"/>
    </location>
</feature>
<dbReference type="PANTHER" id="PTHR15180">
    <property type="entry name" value="GENERAL TRANSCRIPTION FACTOR 3C POLYPEPTIDE 1"/>
    <property type="match status" value="1"/>
</dbReference>
<feature type="domain" description="GTF3C1 extended winged-helix" evidence="2">
    <location>
        <begin position="210"/>
        <end position="320"/>
    </location>
</feature>